<dbReference type="InterPro" id="IPR011583">
    <property type="entry name" value="Chitinase_II/V-like_cat"/>
</dbReference>
<keyword evidence="3" id="KW-0378">Hydrolase</keyword>
<dbReference type="Gene3D" id="3.10.50.10">
    <property type="match status" value="1"/>
</dbReference>
<dbReference type="PANTHER" id="PTHR46066:SF2">
    <property type="entry name" value="CHITINASE DOMAIN-CONTAINING PROTEIN 1"/>
    <property type="match status" value="1"/>
</dbReference>
<dbReference type="GO" id="GO:0005975">
    <property type="term" value="P:carbohydrate metabolic process"/>
    <property type="evidence" value="ECO:0007669"/>
    <property type="project" value="InterPro"/>
</dbReference>
<dbReference type="Pfam" id="PF00704">
    <property type="entry name" value="Glyco_hydro_18"/>
    <property type="match status" value="1"/>
</dbReference>
<dbReference type="PROSITE" id="PS51910">
    <property type="entry name" value="GH18_2"/>
    <property type="match status" value="1"/>
</dbReference>
<organism evidence="3 4">
    <name type="scientific">Paenibacillus roseopurpureus</name>
    <dbReference type="NCBI Taxonomy" id="2918901"/>
    <lineage>
        <taxon>Bacteria</taxon>
        <taxon>Bacillati</taxon>
        <taxon>Bacillota</taxon>
        <taxon>Bacilli</taxon>
        <taxon>Bacillales</taxon>
        <taxon>Paenibacillaceae</taxon>
        <taxon>Paenibacillus</taxon>
    </lineage>
</organism>
<accession>A0AA96LIF0</accession>
<feature type="signal peptide" evidence="1">
    <location>
        <begin position="1"/>
        <end position="24"/>
    </location>
</feature>
<evidence type="ECO:0000259" key="2">
    <source>
        <dbReference type="PROSITE" id="PS51910"/>
    </source>
</evidence>
<dbReference type="KEGG" id="proo:MJB10_14345"/>
<gene>
    <name evidence="3" type="ORF">MJB10_14345</name>
</gene>
<reference evidence="3" key="1">
    <citation type="submission" date="2022-02" db="EMBL/GenBank/DDBJ databases">
        <title>Paenibacillus sp. MBLB1832 Whole Genome Shotgun Sequencing.</title>
        <authorList>
            <person name="Hwang C.Y."/>
            <person name="Cho E.-S."/>
            <person name="Seo M.-J."/>
        </authorList>
    </citation>
    <scope>NUCLEOTIDE SEQUENCE</scope>
    <source>
        <strain evidence="3">MBLB1832</strain>
    </source>
</reference>
<dbReference type="InterPro" id="IPR017853">
    <property type="entry name" value="GH"/>
</dbReference>
<name>A0AA96LIF0_9BACL</name>
<dbReference type="Proteomes" id="UP001304650">
    <property type="component" value="Chromosome"/>
</dbReference>
<dbReference type="PANTHER" id="PTHR46066">
    <property type="entry name" value="CHITINASE DOMAIN-CONTAINING PROTEIN 1 FAMILY MEMBER"/>
    <property type="match status" value="1"/>
</dbReference>
<evidence type="ECO:0000313" key="3">
    <source>
        <dbReference type="EMBL" id="WNR42317.1"/>
    </source>
</evidence>
<protein>
    <submittedName>
        <fullName evidence="3">Glycosyl hydrolase family 18 protein</fullName>
    </submittedName>
</protein>
<keyword evidence="1" id="KW-0732">Signal</keyword>
<feature type="chain" id="PRO_5041709301" evidence="1">
    <location>
        <begin position="25"/>
        <end position="640"/>
    </location>
</feature>
<dbReference type="InterPro" id="IPR029070">
    <property type="entry name" value="Chitinase_insertion_sf"/>
</dbReference>
<feature type="domain" description="GH18" evidence="2">
    <location>
        <begin position="326"/>
        <end position="640"/>
    </location>
</feature>
<dbReference type="SUPFAM" id="SSF51445">
    <property type="entry name" value="(Trans)glycosidases"/>
    <property type="match status" value="1"/>
</dbReference>
<evidence type="ECO:0000313" key="4">
    <source>
        <dbReference type="Proteomes" id="UP001304650"/>
    </source>
</evidence>
<dbReference type="EMBL" id="CP130319">
    <property type="protein sequence ID" value="WNR42317.1"/>
    <property type="molecule type" value="Genomic_DNA"/>
</dbReference>
<dbReference type="GO" id="GO:0008061">
    <property type="term" value="F:chitin binding"/>
    <property type="evidence" value="ECO:0007669"/>
    <property type="project" value="InterPro"/>
</dbReference>
<dbReference type="GO" id="GO:0016787">
    <property type="term" value="F:hydrolase activity"/>
    <property type="evidence" value="ECO:0007669"/>
    <property type="project" value="UniProtKB-KW"/>
</dbReference>
<evidence type="ECO:0000256" key="1">
    <source>
        <dbReference type="SAM" id="SignalP"/>
    </source>
</evidence>
<keyword evidence="4" id="KW-1185">Reference proteome</keyword>
<dbReference type="InterPro" id="IPR001223">
    <property type="entry name" value="Glyco_hydro18_cat"/>
</dbReference>
<dbReference type="SMART" id="SM00636">
    <property type="entry name" value="Glyco_18"/>
    <property type="match status" value="1"/>
</dbReference>
<dbReference type="AlphaFoldDB" id="A0AA96LIF0"/>
<sequence length="640" mass="72263">MKIGKWLLCSSLVFAMTVPATVSAANANPSGADKTTKYRVYQYNQVLMEFAAYGQAEAYARGYSNSHVEEIGSRTWVWNNLPRYQVYQQDVTLPEWQFATLNEAIAEAKKWSNASVRDLQSTGWVWNNYPRYQLYQNEISLEGWKFTSLTDAINEAKRWGNAHIIDLGTNQWIWDNLTPDAKQANREGTVTYQVYQGTYTAPNWGFASLEDAIHEALGWGNSTVVNINTKQTVYSNLKTYKVYQNDTFLQEFVSIDDAIRYGQLWGHSSIYRDGRKIWNNYASYQVFQSTNLIGEFRTLPEALAYGKQYSNASVQTLEHRILWDNFKKLQVWGWNGVSSGDTIKSQVANTIGLDVDSPTYFELADASGNLKDTSNADTVKWLKNNGKTVYPLVSNQFNASLTTQFLANASAQDLFITKLVDRSVQLGVPGINVDFESLAGSDRNAFTAFISKLTIYAHAKGLTISIDLPRGSVKWNHLSAFDHEKLGALVDYIVIMSYDQYWRGSTSAGSVSGLPWSDGGIQEFLSYGVPRDKIILGIPYYVREWQLDASGALLSNRTVLMKDIPALIASKQTTQTWDNEFGQYRISYQENGSTYVFWLEDAATVKARLAIAKKYDIAGVAAWRLGYDQADLWQIILQNK</sequence>
<proteinExistence type="predicted"/>
<dbReference type="RefSeq" id="WP_314795658.1">
    <property type="nucleotide sequence ID" value="NZ_CP130319.1"/>
</dbReference>
<dbReference type="Gene3D" id="3.20.20.80">
    <property type="entry name" value="Glycosidases"/>
    <property type="match status" value="1"/>
</dbReference>